<accession>A0ACC1XFJ4</accession>
<dbReference type="Proteomes" id="UP001164539">
    <property type="component" value="Chromosome 9"/>
</dbReference>
<sequence>MSSTTLGLLSSATSSLINRPLAPNACFSSSVSVSSFSSAANCNFNVNRRRTGRMISCEVSVKSDNSTASVELDSNSSVSVSSSAAAADDGFEEAKIGARVRVKVPLKVYHIPRVPEVDLTGMEGVLKQYVVDFKGKKISANLPYKVEFNTEIEGRGRVKFFAHLKEDEFEYLD</sequence>
<gene>
    <name evidence="1" type="ORF">OWV82_016215</name>
</gene>
<proteinExistence type="predicted"/>
<comment type="caution">
    <text evidence="1">The sequence shown here is derived from an EMBL/GenBank/DDBJ whole genome shotgun (WGS) entry which is preliminary data.</text>
</comment>
<keyword evidence="2" id="KW-1185">Reference proteome</keyword>
<evidence type="ECO:0000313" key="1">
    <source>
        <dbReference type="EMBL" id="KAJ4709978.1"/>
    </source>
</evidence>
<evidence type="ECO:0000313" key="2">
    <source>
        <dbReference type="Proteomes" id="UP001164539"/>
    </source>
</evidence>
<name>A0ACC1XFJ4_MELAZ</name>
<dbReference type="EMBL" id="CM051402">
    <property type="protein sequence ID" value="KAJ4709978.1"/>
    <property type="molecule type" value="Genomic_DNA"/>
</dbReference>
<organism evidence="1 2">
    <name type="scientific">Melia azedarach</name>
    <name type="common">Chinaberry tree</name>
    <dbReference type="NCBI Taxonomy" id="155640"/>
    <lineage>
        <taxon>Eukaryota</taxon>
        <taxon>Viridiplantae</taxon>
        <taxon>Streptophyta</taxon>
        <taxon>Embryophyta</taxon>
        <taxon>Tracheophyta</taxon>
        <taxon>Spermatophyta</taxon>
        <taxon>Magnoliopsida</taxon>
        <taxon>eudicotyledons</taxon>
        <taxon>Gunneridae</taxon>
        <taxon>Pentapetalae</taxon>
        <taxon>rosids</taxon>
        <taxon>malvids</taxon>
        <taxon>Sapindales</taxon>
        <taxon>Meliaceae</taxon>
        <taxon>Melia</taxon>
    </lineage>
</organism>
<reference evidence="1 2" key="1">
    <citation type="journal article" date="2023" name="Science">
        <title>Complex scaffold remodeling in plant triterpene biosynthesis.</title>
        <authorList>
            <person name="De La Pena R."/>
            <person name="Hodgson H."/>
            <person name="Liu J.C."/>
            <person name="Stephenson M.J."/>
            <person name="Martin A.C."/>
            <person name="Owen C."/>
            <person name="Harkess A."/>
            <person name="Leebens-Mack J."/>
            <person name="Jimenez L.E."/>
            <person name="Osbourn A."/>
            <person name="Sattely E.S."/>
        </authorList>
    </citation>
    <scope>NUCLEOTIDE SEQUENCE [LARGE SCALE GENOMIC DNA]</scope>
    <source>
        <strain evidence="2">cv. JPN11</strain>
        <tissue evidence="1">Leaf</tissue>
    </source>
</reference>
<protein>
    <submittedName>
        <fullName evidence="1">Ferredoxin-thioredoxin reductase, variable chain</fullName>
    </submittedName>
</protein>